<evidence type="ECO:0000313" key="6">
    <source>
        <dbReference type="Proteomes" id="UP000585363"/>
    </source>
</evidence>
<dbReference type="GO" id="GO:0016779">
    <property type="term" value="F:nucleotidyltransferase activity"/>
    <property type="evidence" value="ECO:0007669"/>
    <property type="project" value="UniProtKB-KW"/>
</dbReference>
<evidence type="ECO:0000256" key="2">
    <source>
        <dbReference type="ARBA" id="ARBA00022695"/>
    </source>
</evidence>
<feature type="domain" description="Phosphoribosyl-dephospho-CoA transferase MdcG N-terminal" evidence="4">
    <location>
        <begin position="5"/>
        <end position="78"/>
    </location>
</feature>
<dbReference type="Pfam" id="PF10620">
    <property type="entry name" value="MdcG"/>
    <property type="match status" value="1"/>
</dbReference>
<evidence type="ECO:0000259" key="3">
    <source>
        <dbReference type="Pfam" id="PF10620"/>
    </source>
</evidence>
<feature type="domain" description="Phosphoribosyl-dephospho-CoA transferase MdcG C-terminal" evidence="3">
    <location>
        <begin position="100"/>
        <end position="202"/>
    </location>
</feature>
<accession>A0A848MMU8</accession>
<keyword evidence="1" id="KW-0808">Transferase</keyword>
<evidence type="ECO:0000313" key="5">
    <source>
        <dbReference type="EMBL" id="NMP28439.1"/>
    </source>
</evidence>
<dbReference type="EMBL" id="JAADJU010000008">
    <property type="protein sequence ID" value="NMP28439.1"/>
    <property type="molecule type" value="Genomic_DNA"/>
</dbReference>
<comment type="caution">
    <text evidence="5">The sequence shown here is derived from an EMBL/GenBank/DDBJ whole genome shotgun (WGS) entry which is preliminary data.</text>
</comment>
<dbReference type="AlphaFoldDB" id="A0A848MMU8"/>
<evidence type="ECO:0000259" key="4">
    <source>
        <dbReference type="Pfam" id="PF20866"/>
    </source>
</evidence>
<dbReference type="Proteomes" id="UP000585363">
    <property type="component" value="Unassembled WGS sequence"/>
</dbReference>
<dbReference type="InterPro" id="IPR049180">
    <property type="entry name" value="MdcG_C"/>
</dbReference>
<keyword evidence="2" id="KW-0548">Nucleotidyltransferase</keyword>
<reference evidence="5 6" key="1">
    <citation type="submission" date="2020-01" db="EMBL/GenBank/DDBJ databases">
        <authorList>
            <person name="Lee S.D."/>
        </authorList>
    </citation>
    <scope>NUCLEOTIDE SEQUENCE [LARGE SCALE GENOMIC DNA]</scope>
    <source>
        <strain evidence="5 6">SAP-1</strain>
    </source>
</reference>
<organism evidence="5 6">
    <name type="scientific">Rouxiella aceris</name>
    <dbReference type="NCBI Taxonomy" id="2703884"/>
    <lineage>
        <taxon>Bacteria</taxon>
        <taxon>Pseudomonadati</taxon>
        <taxon>Pseudomonadota</taxon>
        <taxon>Gammaproteobacteria</taxon>
        <taxon>Enterobacterales</taxon>
        <taxon>Yersiniaceae</taxon>
        <taxon>Rouxiella</taxon>
    </lineage>
</organism>
<sequence length="213" mass="23354">MSLPRPHDLVWCSQRPLAGQGDVLPDWVSLGWQTHLPLVVRRDRQQAHRLAVGIRGISRSQRAAAWLDPAHIVRVVTPQSLVADVNLLLSSAFVSQPPVQALIALVGMALPWSWGVTGSCGYALATDIPVMHASSDLDLMIRCDTPCQAEMFADFHRALAYLPCRTDVQINSPQGGFALSEWLRGGDVMLKTDFGPCLVRNPWQPNSEDDGAQ</sequence>
<dbReference type="RefSeq" id="WP_169404135.1">
    <property type="nucleotide sequence ID" value="NZ_JAADJU010000008.1"/>
</dbReference>
<protein>
    <submittedName>
        <fullName evidence="5">Malonate decarboxylase holo-ACP synthase</fullName>
    </submittedName>
</protein>
<proteinExistence type="predicted"/>
<name>A0A848MMU8_9GAMM</name>
<reference evidence="5 6" key="2">
    <citation type="submission" date="2020-06" db="EMBL/GenBank/DDBJ databases">
        <title>Polyphasic characterization of a Rahnella strain isolated from tree sap.</title>
        <authorList>
            <person name="Kim I.S."/>
        </authorList>
    </citation>
    <scope>NUCLEOTIDE SEQUENCE [LARGE SCALE GENOMIC DNA]</scope>
    <source>
        <strain evidence="5 6">SAP-1</strain>
    </source>
</reference>
<dbReference type="Pfam" id="PF20866">
    <property type="entry name" value="MdcG_N"/>
    <property type="match status" value="1"/>
</dbReference>
<dbReference type="InterPro" id="IPR017557">
    <property type="entry name" value="Holo-ACP_synthase"/>
</dbReference>
<dbReference type="NCBIfam" id="NF002332">
    <property type="entry name" value="PRK01293.1"/>
    <property type="match status" value="1"/>
</dbReference>
<gene>
    <name evidence="5" type="ORF">GW590_16375</name>
</gene>
<dbReference type="InterPro" id="IPR048903">
    <property type="entry name" value="MdcG_N"/>
</dbReference>
<dbReference type="NCBIfam" id="TIGR03135">
    <property type="entry name" value="malonate_mdcG"/>
    <property type="match status" value="1"/>
</dbReference>
<evidence type="ECO:0000256" key="1">
    <source>
        <dbReference type="ARBA" id="ARBA00022679"/>
    </source>
</evidence>
<keyword evidence="6" id="KW-1185">Reference proteome</keyword>